<proteinExistence type="predicted"/>
<gene>
    <name evidence="1" type="ORF">MUK42_03504</name>
</gene>
<reference evidence="1" key="1">
    <citation type="submission" date="2022-05" db="EMBL/GenBank/DDBJ databases">
        <title>The Musa troglodytarum L. genome provides insights into the mechanism of non-climacteric behaviour and enrichment of carotenoids.</title>
        <authorList>
            <person name="Wang J."/>
        </authorList>
    </citation>
    <scope>NUCLEOTIDE SEQUENCE</scope>
    <source>
        <tissue evidence="1">Leaf</tissue>
    </source>
</reference>
<accession>A0A9E7K8T9</accession>
<sequence>MTLGIPNASHLTGSAPLPSNCSSFAAVPSLGTRQSVRSYSTTVRLSHRGVAETFYFLCCRNVVQDVVVPLSGHRGQSVNAI</sequence>
<evidence type="ECO:0000313" key="2">
    <source>
        <dbReference type="Proteomes" id="UP001055439"/>
    </source>
</evidence>
<name>A0A9E7K8T9_9LILI</name>
<dbReference type="EMBL" id="CP097508">
    <property type="protein sequence ID" value="URE08661.1"/>
    <property type="molecule type" value="Genomic_DNA"/>
</dbReference>
<dbReference type="AlphaFoldDB" id="A0A9E7K8T9"/>
<evidence type="ECO:0000313" key="1">
    <source>
        <dbReference type="EMBL" id="URE08661.1"/>
    </source>
</evidence>
<keyword evidence="2" id="KW-1185">Reference proteome</keyword>
<organism evidence="1 2">
    <name type="scientific">Musa troglodytarum</name>
    <name type="common">fe'i banana</name>
    <dbReference type="NCBI Taxonomy" id="320322"/>
    <lineage>
        <taxon>Eukaryota</taxon>
        <taxon>Viridiplantae</taxon>
        <taxon>Streptophyta</taxon>
        <taxon>Embryophyta</taxon>
        <taxon>Tracheophyta</taxon>
        <taxon>Spermatophyta</taxon>
        <taxon>Magnoliopsida</taxon>
        <taxon>Liliopsida</taxon>
        <taxon>Zingiberales</taxon>
        <taxon>Musaceae</taxon>
        <taxon>Musa</taxon>
    </lineage>
</organism>
<protein>
    <submittedName>
        <fullName evidence="1">Uncharacterized protein</fullName>
    </submittedName>
</protein>
<dbReference type="Proteomes" id="UP001055439">
    <property type="component" value="Chromosome 6"/>
</dbReference>